<comment type="caution">
    <text evidence="3">The sequence shown here is derived from an EMBL/GenBank/DDBJ whole genome shotgun (WGS) entry which is preliminary data.</text>
</comment>
<dbReference type="CDD" id="cd02440">
    <property type="entry name" value="AdoMet_MTases"/>
    <property type="match status" value="1"/>
</dbReference>
<dbReference type="EMBL" id="JAHDYS010000018">
    <property type="protein sequence ID" value="MBT1073198.1"/>
    <property type="molecule type" value="Genomic_DNA"/>
</dbReference>
<feature type="domain" description="Methyltransferase" evidence="2">
    <location>
        <begin position="41"/>
        <end position="135"/>
    </location>
</feature>
<dbReference type="Pfam" id="PF13649">
    <property type="entry name" value="Methyltransf_25"/>
    <property type="match status" value="1"/>
</dbReference>
<dbReference type="Proteomes" id="UP000784128">
    <property type="component" value="Unassembled WGS sequence"/>
</dbReference>
<dbReference type="Gene3D" id="3.40.50.150">
    <property type="entry name" value="Vaccinia Virus protein VP39"/>
    <property type="match status" value="1"/>
</dbReference>
<dbReference type="SUPFAM" id="SSF53335">
    <property type="entry name" value="S-adenosyl-L-methionine-dependent methyltransferases"/>
    <property type="match status" value="1"/>
</dbReference>
<proteinExistence type="predicted"/>
<keyword evidence="4" id="KW-1185">Reference proteome</keyword>
<accession>A0ABS5UC23</accession>
<organism evidence="3 4">
    <name type="scientific">Pelotalea chapellei</name>
    <dbReference type="NCBI Taxonomy" id="44671"/>
    <lineage>
        <taxon>Bacteria</taxon>
        <taxon>Pseudomonadati</taxon>
        <taxon>Thermodesulfobacteriota</taxon>
        <taxon>Desulfuromonadia</taxon>
        <taxon>Geobacterales</taxon>
        <taxon>Geobacteraceae</taxon>
        <taxon>Pelotalea</taxon>
    </lineage>
</organism>
<dbReference type="GO" id="GO:0032259">
    <property type="term" value="P:methylation"/>
    <property type="evidence" value="ECO:0007669"/>
    <property type="project" value="UniProtKB-KW"/>
</dbReference>
<dbReference type="PANTHER" id="PTHR43861">
    <property type="entry name" value="TRANS-ACONITATE 2-METHYLTRANSFERASE-RELATED"/>
    <property type="match status" value="1"/>
</dbReference>
<evidence type="ECO:0000313" key="4">
    <source>
        <dbReference type="Proteomes" id="UP000784128"/>
    </source>
</evidence>
<dbReference type="InterPro" id="IPR041698">
    <property type="entry name" value="Methyltransf_25"/>
</dbReference>
<reference evidence="3 4" key="1">
    <citation type="submission" date="2021-05" db="EMBL/GenBank/DDBJ databases">
        <title>The draft genome of Geobacter chapellei DSM 13688.</title>
        <authorList>
            <person name="Xu Z."/>
            <person name="Masuda Y."/>
            <person name="Itoh H."/>
            <person name="Senoo K."/>
        </authorList>
    </citation>
    <scope>NUCLEOTIDE SEQUENCE [LARGE SCALE GENOMIC DNA]</scope>
    <source>
        <strain evidence="3 4">DSM 13688</strain>
    </source>
</reference>
<dbReference type="InterPro" id="IPR029063">
    <property type="entry name" value="SAM-dependent_MTases_sf"/>
</dbReference>
<sequence>MVSRSYIMEHEEEAQRLDLKTDRASVNRQALWAGIRPGMRVADIGCGSGKTTHYLHQLVQPGGEAVGIDASAARIEHAEQQYREEGVRFVCKDFYQPLLELGRFDFIWVRFVLEYHCSHSREIVGNLVEILKPGGILCLIDLDHNCLNHFGLSPRLDRAIHGIMGRLEKMQDFDPYTGRKLYSYLYDMGLKEIAVEMSAHHLIYGPLNKVDAYNWTMKVEVAAKNSGYAFDEYPGGFEEFQEEFRAFFADPRRFTYTPLIACRGIKSNSG</sequence>
<protein>
    <submittedName>
        <fullName evidence="3">Class I SAM-dependent methyltransferase</fullName>
    </submittedName>
</protein>
<keyword evidence="3" id="KW-0489">Methyltransferase</keyword>
<dbReference type="GO" id="GO:0008168">
    <property type="term" value="F:methyltransferase activity"/>
    <property type="evidence" value="ECO:0007669"/>
    <property type="project" value="UniProtKB-KW"/>
</dbReference>
<name>A0ABS5UC23_9BACT</name>
<keyword evidence="1" id="KW-0808">Transferase</keyword>
<gene>
    <name evidence="3" type="ORF">KJB30_15495</name>
</gene>
<evidence type="ECO:0000256" key="1">
    <source>
        <dbReference type="ARBA" id="ARBA00022679"/>
    </source>
</evidence>
<evidence type="ECO:0000259" key="2">
    <source>
        <dbReference type="Pfam" id="PF13649"/>
    </source>
</evidence>
<evidence type="ECO:0000313" key="3">
    <source>
        <dbReference type="EMBL" id="MBT1073198.1"/>
    </source>
</evidence>